<evidence type="ECO:0000313" key="14">
    <source>
        <dbReference type="Proteomes" id="UP000298663"/>
    </source>
</evidence>
<evidence type="ECO:0000256" key="10">
    <source>
        <dbReference type="PROSITE-ProRule" id="PRU00043"/>
    </source>
</evidence>
<proteinExistence type="predicted"/>
<keyword evidence="3" id="KW-0732">Signal</keyword>
<dbReference type="PANTHER" id="PTHR24026:SF136">
    <property type="entry name" value="PROTOCADHERIN-23"/>
    <property type="match status" value="1"/>
</dbReference>
<comment type="caution">
    <text evidence="13">The sequence shown here is derived from an EMBL/GenBank/DDBJ whole genome shotgun (WGS) entry which is preliminary data.</text>
</comment>
<evidence type="ECO:0000256" key="6">
    <source>
        <dbReference type="ARBA" id="ARBA00022889"/>
    </source>
</evidence>
<dbReference type="InterPro" id="IPR002126">
    <property type="entry name" value="Cadherin-like_dom"/>
</dbReference>
<evidence type="ECO:0000256" key="5">
    <source>
        <dbReference type="ARBA" id="ARBA00022837"/>
    </source>
</evidence>
<dbReference type="SUPFAM" id="SSF49313">
    <property type="entry name" value="Cadherin-like"/>
    <property type="match status" value="6"/>
</dbReference>
<dbReference type="PANTHER" id="PTHR24026">
    <property type="entry name" value="FAT ATYPICAL CADHERIN-RELATED"/>
    <property type="match status" value="1"/>
</dbReference>
<keyword evidence="9" id="KW-0325">Glycoprotein</keyword>
<evidence type="ECO:0000313" key="13">
    <source>
        <dbReference type="EMBL" id="TMS38529.1"/>
    </source>
</evidence>
<accession>A0A4U8UZY0</accession>
<feature type="domain" description="Cadherin" evidence="12">
    <location>
        <begin position="640"/>
        <end position="743"/>
    </location>
</feature>
<dbReference type="EMBL" id="CM016762">
    <property type="protein sequence ID" value="TMS38529.1"/>
    <property type="molecule type" value="Genomic_DNA"/>
</dbReference>
<dbReference type="FunFam" id="2.60.40.60:FF:000033">
    <property type="entry name" value="FAT atypical cadherin 1"/>
    <property type="match status" value="1"/>
</dbReference>
<organism evidence="13 14">
    <name type="scientific">Steinernema carpocapsae</name>
    <name type="common">Entomopathogenic nematode</name>
    <dbReference type="NCBI Taxonomy" id="34508"/>
    <lineage>
        <taxon>Eukaryota</taxon>
        <taxon>Metazoa</taxon>
        <taxon>Ecdysozoa</taxon>
        <taxon>Nematoda</taxon>
        <taxon>Chromadorea</taxon>
        <taxon>Rhabditida</taxon>
        <taxon>Tylenchina</taxon>
        <taxon>Panagrolaimomorpha</taxon>
        <taxon>Strongyloidoidea</taxon>
        <taxon>Steinernematidae</taxon>
        <taxon>Steinernema</taxon>
    </lineage>
</organism>
<dbReference type="Gene3D" id="2.60.40.60">
    <property type="entry name" value="Cadherins"/>
    <property type="match status" value="6"/>
</dbReference>
<dbReference type="GO" id="GO:0007156">
    <property type="term" value="P:homophilic cell adhesion via plasma membrane adhesion molecules"/>
    <property type="evidence" value="ECO:0007669"/>
    <property type="project" value="InterPro"/>
</dbReference>
<evidence type="ECO:0000256" key="2">
    <source>
        <dbReference type="ARBA" id="ARBA00022692"/>
    </source>
</evidence>
<feature type="domain" description="Cadherin" evidence="12">
    <location>
        <begin position="213"/>
        <end position="301"/>
    </location>
</feature>
<feature type="domain" description="Cadherin" evidence="12">
    <location>
        <begin position="750"/>
        <end position="868"/>
    </location>
</feature>
<feature type="domain" description="Cadherin" evidence="12">
    <location>
        <begin position="410"/>
        <end position="516"/>
    </location>
</feature>
<evidence type="ECO:0000256" key="11">
    <source>
        <dbReference type="SAM" id="Phobius"/>
    </source>
</evidence>
<evidence type="ECO:0000256" key="4">
    <source>
        <dbReference type="ARBA" id="ARBA00022737"/>
    </source>
</evidence>
<protein>
    <recommendedName>
        <fullName evidence="12">Cadherin domain-containing protein</fullName>
    </recommendedName>
</protein>
<dbReference type="InterPro" id="IPR015919">
    <property type="entry name" value="Cadherin-like_sf"/>
</dbReference>
<dbReference type="PROSITE" id="PS50268">
    <property type="entry name" value="CADHERIN_2"/>
    <property type="match status" value="6"/>
</dbReference>
<dbReference type="AlphaFoldDB" id="A0A4U8UZY0"/>
<keyword evidence="2 11" id="KW-0812">Transmembrane</keyword>
<evidence type="ECO:0000256" key="1">
    <source>
        <dbReference type="ARBA" id="ARBA00004167"/>
    </source>
</evidence>
<dbReference type="EMBL" id="AZBU02000001">
    <property type="protein sequence ID" value="TMS38529.1"/>
    <property type="molecule type" value="Genomic_DNA"/>
</dbReference>
<dbReference type="InterPro" id="IPR020894">
    <property type="entry name" value="Cadherin_CS"/>
</dbReference>
<evidence type="ECO:0000256" key="9">
    <source>
        <dbReference type="ARBA" id="ARBA00023180"/>
    </source>
</evidence>
<feature type="domain" description="Cadherin" evidence="12">
    <location>
        <begin position="60"/>
        <end position="189"/>
    </location>
</feature>
<keyword evidence="14" id="KW-1185">Reference proteome</keyword>
<dbReference type="Proteomes" id="UP000298663">
    <property type="component" value="Chromosome X"/>
</dbReference>
<sequence>MVRGNLQPGARYQIVLEAQDGGGRSSRTVIVALANEDTILGQISSMGSYPSTQLPHAEDGVKSYVAELDEASPPRSIVVSLGVRRYQLLVECVIFNFRVTSLWESRTKLFTATKKANSRSTKTREFGNHGADFTRDLSGTITTEDYFDREKTASYNLQIEAKQKFSGQHLYWVIVQVVVKDVNDNSPQFHGPQPMRLTMKIDNLSELKPNMFLGRVQVSDADESNGRDGNGDVSLSIAPPMNRLFTVDDNGVVSVNGDLSTEHFGFHRLSLIASDHGDPPRKTHATLLVEVGGPYVTEPAAEYSSLVTEARTTNKETNEVDENDYTTFFSLATLPPTYQKPFVPGAFNGLQNYQTTPVPLVTSEELVEEEVQETEQTQSNFAFSLPSSTPPPEPSTFPTQEVVRFAPVFNPANVNLMIEENEGQVELAKLHASYPDGGPGSVTYIMQAGDPSLFSVSSYTGTLSLLKPLDAESGENQYTVRIGTAESAALAIDAQLPHSAEVTIKVVDVNDWIPNFETNSYHFAIPENTEQGTIVGQVAAFDQDRDEPNKKISYHLVSRDNMDHYFSINDENGLITLSRSVAEFVGQNVTLRVEARDHGEPSQFSQTVVIVSVEPSASKLIKNGKQQFTSNPTQGSVQFSLRNYTASVSEAVRPPYLVQVLTVLNKPVDSRFIMCSIVSGNFGGAFGVSPGADGNCELRTNIALDRESVERYLLNITVTSGTQTDFAFVSVTILDANDNVPKFIYDNDLQLPIYFVGISSSAPALTRVITVKAEDADLGNSSMVKYSLDPLHVDSKYFTINEFGEVSTKQSLGHLTTKNKKSVYELKAVACDSPITGQTLCSKADIVVNIIGEQHRFVTTVNGISPQQFGVHQNDVIKTLRQFTGPCTWLGVEKMRDYSSSYDGQIMVDVFWYAINPSIKKICRKQEYKKLFDRSAKELIAGKLRPWFALERIAETAFSTTEENDEKLGLLPADWNVPNTMVIVLGLGIALVASVAIIIVVFCFARYRSSRSIHTYPDHYHFSKHPIHLQQQTMDRNKIYETQVQMLELPISDEDMTLKNSSMRSANPRPGSWCDPRLHPNAQAMNSSRNYGRQHQIDEGDFSIEESMYAVNASGSVDPITKCVYRR</sequence>
<dbReference type="GO" id="GO:0005509">
    <property type="term" value="F:calcium ion binding"/>
    <property type="evidence" value="ECO:0007669"/>
    <property type="project" value="UniProtKB-UniRule"/>
</dbReference>
<keyword evidence="7 11" id="KW-1133">Transmembrane helix</keyword>
<feature type="domain" description="Cadherin" evidence="12">
    <location>
        <begin position="517"/>
        <end position="628"/>
    </location>
</feature>
<gene>
    <name evidence="13" type="ORF">L596_005233</name>
</gene>
<keyword evidence="4" id="KW-0677">Repeat</keyword>
<evidence type="ECO:0000259" key="12">
    <source>
        <dbReference type="PROSITE" id="PS50268"/>
    </source>
</evidence>
<dbReference type="PRINTS" id="PR00205">
    <property type="entry name" value="CADHERIN"/>
</dbReference>
<evidence type="ECO:0000256" key="3">
    <source>
        <dbReference type="ARBA" id="ARBA00022729"/>
    </source>
</evidence>
<comment type="subcellular location">
    <subcellularLocation>
        <location evidence="1">Membrane</location>
        <topology evidence="1">Single-pass membrane protein</topology>
    </subcellularLocation>
</comment>
<reference evidence="13 14" key="2">
    <citation type="journal article" date="2019" name="G3 (Bethesda)">
        <title>Hybrid Assembly of the Genome of the Entomopathogenic Nematode Steinernema carpocapsae Identifies the X-Chromosome.</title>
        <authorList>
            <person name="Serra L."/>
            <person name="Macchietto M."/>
            <person name="Macias-Munoz A."/>
            <person name="McGill C.J."/>
            <person name="Rodriguez I.M."/>
            <person name="Rodriguez B."/>
            <person name="Murad R."/>
            <person name="Mortazavi A."/>
        </authorList>
    </citation>
    <scope>NUCLEOTIDE SEQUENCE [LARGE SCALE GENOMIC DNA]</scope>
    <source>
        <strain evidence="13 14">ALL</strain>
    </source>
</reference>
<keyword evidence="5 10" id="KW-0106">Calcium</keyword>
<name>A0A4U8UZY0_STECR</name>
<feature type="transmembrane region" description="Helical" evidence="11">
    <location>
        <begin position="981"/>
        <end position="1005"/>
    </location>
</feature>
<reference evidence="13 14" key="1">
    <citation type="journal article" date="2015" name="Genome Biol.">
        <title>Comparative genomics of Steinernema reveals deeply conserved gene regulatory networks.</title>
        <authorList>
            <person name="Dillman A.R."/>
            <person name="Macchietto M."/>
            <person name="Porter C.F."/>
            <person name="Rogers A."/>
            <person name="Williams B."/>
            <person name="Antoshechkin I."/>
            <person name="Lee M.M."/>
            <person name="Goodwin Z."/>
            <person name="Lu X."/>
            <person name="Lewis E.E."/>
            <person name="Goodrich-Blair H."/>
            <person name="Stock S.P."/>
            <person name="Adams B.J."/>
            <person name="Sternberg P.W."/>
            <person name="Mortazavi A."/>
        </authorList>
    </citation>
    <scope>NUCLEOTIDE SEQUENCE [LARGE SCALE GENOMIC DNA]</scope>
    <source>
        <strain evidence="13 14">ALL</strain>
    </source>
</reference>
<dbReference type="CDD" id="cd11304">
    <property type="entry name" value="Cadherin_repeat"/>
    <property type="match status" value="6"/>
</dbReference>
<evidence type="ECO:0000256" key="7">
    <source>
        <dbReference type="ARBA" id="ARBA00022989"/>
    </source>
</evidence>
<dbReference type="SMART" id="SM00112">
    <property type="entry name" value="CA"/>
    <property type="match status" value="6"/>
</dbReference>
<dbReference type="PROSITE" id="PS00232">
    <property type="entry name" value="CADHERIN_1"/>
    <property type="match status" value="2"/>
</dbReference>
<dbReference type="OrthoDB" id="6252479at2759"/>
<evidence type="ECO:0000256" key="8">
    <source>
        <dbReference type="ARBA" id="ARBA00023136"/>
    </source>
</evidence>
<dbReference type="Pfam" id="PF00028">
    <property type="entry name" value="Cadherin"/>
    <property type="match status" value="3"/>
</dbReference>
<keyword evidence="6" id="KW-0130">Cell adhesion</keyword>
<keyword evidence="8 11" id="KW-0472">Membrane</keyword>
<dbReference type="GO" id="GO:0005886">
    <property type="term" value="C:plasma membrane"/>
    <property type="evidence" value="ECO:0007669"/>
    <property type="project" value="UniProtKB-SubCell"/>
</dbReference>